<comment type="caution">
    <text evidence="1">The sequence shown here is derived from an EMBL/GenBank/DDBJ whole genome shotgun (WGS) entry which is preliminary data.</text>
</comment>
<dbReference type="EMBL" id="AVOT02031969">
    <property type="protein sequence ID" value="MBW0525641.1"/>
    <property type="molecule type" value="Genomic_DNA"/>
</dbReference>
<sequence length="141" mass="15920">MNIQEARICKPKPARDKGFTAGESCLTLILINYVEAKVNLDTGAFLTFLVKAYPQFRLPEWKNHLLPLEGFKLSNSSNNMCPLHILNTNIVSPHPEGSVRMKTEILVMENCTSQHIILGDDYLNIYGIGINNHQDIYFKTG</sequence>
<name>A0A9Q3I156_9BASI</name>
<organism evidence="1 2">
    <name type="scientific">Austropuccinia psidii MF-1</name>
    <dbReference type="NCBI Taxonomy" id="1389203"/>
    <lineage>
        <taxon>Eukaryota</taxon>
        <taxon>Fungi</taxon>
        <taxon>Dikarya</taxon>
        <taxon>Basidiomycota</taxon>
        <taxon>Pucciniomycotina</taxon>
        <taxon>Pucciniomycetes</taxon>
        <taxon>Pucciniales</taxon>
        <taxon>Sphaerophragmiaceae</taxon>
        <taxon>Austropuccinia</taxon>
    </lineage>
</organism>
<proteinExistence type="predicted"/>
<accession>A0A9Q3I156</accession>
<dbReference type="AlphaFoldDB" id="A0A9Q3I156"/>
<dbReference type="Proteomes" id="UP000765509">
    <property type="component" value="Unassembled WGS sequence"/>
</dbReference>
<evidence type="ECO:0000313" key="2">
    <source>
        <dbReference type="Proteomes" id="UP000765509"/>
    </source>
</evidence>
<protein>
    <submittedName>
        <fullName evidence="1">Uncharacterized protein</fullName>
    </submittedName>
</protein>
<dbReference type="OrthoDB" id="2517660at2759"/>
<gene>
    <name evidence="1" type="ORF">O181_065356</name>
</gene>
<evidence type="ECO:0000313" key="1">
    <source>
        <dbReference type="EMBL" id="MBW0525641.1"/>
    </source>
</evidence>
<reference evidence="1" key="1">
    <citation type="submission" date="2021-03" db="EMBL/GenBank/DDBJ databases">
        <title>Draft genome sequence of rust myrtle Austropuccinia psidii MF-1, a brazilian biotype.</title>
        <authorList>
            <person name="Quecine M.C."/>
            <person name="Pachon D.M.R."/>
            <person name="Bonatelli M.L."/>
            <person name="Correr F.H."/>
            <person name="Franceschini L.M."/>
            <person name="Leite T.F."/>
            <person name="Margarido G.R.A."/>
            <person name="Almeida C.A."/>
            <person name="Ferrarezi J.A."/>
            <person name="Labate C.A."/>
        </authorList>
    </citation>
    <scope>NUCLEOTIDE SEQUENCE</scope>
    <source>
        <strain evidence="1">MF-1</strain>
    </source>
</reference>
<keyword evidence="2" id="KW-1185">Reference proteome</keyword>